<reference evidence="2" key="1">
    <citation type="journal article" date="2023" name="Mol. Phylogenet. Evol.">
        <title>Genome-scale phylogeny and comparative genomics of the fungal order Sordariales.</title>
        <authorList>
            <person name="Hensen N."/>
            <person name="Bonometti L."/>
            <person name="Westerberg I."/>
            <person name="Brannstrom I.O."/>
            <person name="Guillou S."/>
            <person name="Cros-Aarteil S."/>
            <person name="Calhoun S."/>
            <person name="Haridas S."/>
            <person name="Kuo A."/>
            <person name="Mondo S."/>
            <person name="Pangilinan J."/>
            <person name="Riley R."/>
            <person name="LaButti K."/>
            <person name="Andreopoulos B."/>
            <person name="Lipzen A."/>
            <person name="Chen C."/>
            <person name="Yan M."/>
            <person name="Daum C."/>
            <person name="Ng V."/>
            <person name="Clum A."/>
            <person name="Steindorff A."/>
            <person name="Ohm R.A."/>
            <person name="Martin F."/>
            <person name="Silar P."/>
            <person name="Natvig D.O."/>
            <person name="Lalanne C."/>
            <person name="Gautier V."/>
            <person name="Ament-Velasquez S.L."/>
            <person name="Kruys A."/>
            <person name="Hutchinson M.I."/>
            <person name="Powell A.J."/>
            <person name="Barry K."/>
            <person name="Miller A.N."/>
            <person name="Grigoriev I.V."/>
            <person name="Debuchy R."/>
            <person name="Gladieux P."/>
            <person name="Hiltunen Thoren M."/>
            <person name="Johannesson H."/>
        </authorList>
    </citation>
    <scope>NUCLEOTIDE SEQUENCE</scope>
    <source>
        <strain evidence="2">CBS 958.72</strain>
    </source>
</reference>
<dbReference type="Proteomes" id="UP001287356">
    <property type="component" value="Unassembled WGS sequence"/>
</dbReference>
<keyword evidence="3" id="KW-1185">Reference proteome</keyword>
<gene>
    <name evidence="2" type="ORF">B0T24DRAFT_686550</name>
</gene>
<evidence type="ECO:0000313" key="2">
    <source>
        <dbReference type="EMBL" id="KAK3382500.1"/>
    </source>
</evidence>
<dbReference type="AlphaFoldDB" id="A0AAE0NJC5"/>
<reference evidence="2" key="2">
    <citation type="submission" date="2023-06" db="EMBL/GenBank/DDBJ databases">
        <authorList>
            <consortium name="Lawrence Berkeley National Laboratory"/>
            <person name="Haridas S."/>
            <person name="Hensen N."/>
            <person name="Bonometti L."/>
            <person name="Westerberg I."/>
            <person name="Brannstrom I.O."/>
            <person name="Guillou S."/>
            <person name="Cros-Aarteil S."/>
            <person name="Calhoun S."/>
            <person name="Kuo A."/>
            <person name="Mondo S."/>
            <person name="Pangilinan J."/>
            <person name="Riley R."/>
            <person name="Labutti K."/>
            <person name="Andreopoulos B."/>
            <person name="Lipzen A."/>
            <person name="Chen C."/>
            <person name="Yanf M."/>
            <person name="Daum C."/>
            <person name="Ng V."/>
            <person name="Clum A."/>
            <person name="Steindorff A."/>
            <person name="Ohm R."/>
            <person name="Martin F."/>
            <person name="Silar P."/>
            <person name="Natvig D."/>
            <person name="Lalanne C."/>
            <person name="Gautier V."/>
            <person name="Ament-Velasquez S.L."/>
            <person name="Kruys A."/>
            <person name="Hutchinson M.I."/>
            <person name="Powell A.J."/>
            <person name="Barry K."/>
            <person name="Miller A.N."/>
            <person name="Grigoriev I.V."/>
            <person name="Debuchy R."/>
            <person name="Gladieux P."/>
            <person name="Thoren M.H."/>
            <person name="Johannesson H."/>
        </authorList>
    </citation>
    <scope>NUCLEOTIDE SEQUENCE</scope>
    <source>
        <strain evidence="2">CBS 958.72</strain>
    </source>
</reference>
<evidence type="ECO:0000256" key="1">
    <source>
        <dbReference type="SAM" id="MobiDB-lite"/>
    </source>
</evidence>
<feature type="region of interest" description="Disordered" evidence="1">
    <location>
        <begin position="87"/>
        <end position="115"/>
    </location>
</feature>
<organism evidence="2 3">
    <name type="scientific">Lasiosphaeria ovina</name>
    <dbReference type="NCBI Taxonomy" id="92902"/>
    <lineage>
        <taxon>Eukaryota</taxon>
        <taxon>Fungi</taxon>
        <taxon>Dikarya</taxon>
        <taxon>Ascomycota</taxon>
        <taxon>Pezizomycotina</taxon>
        <taxon>Sordariomycetes</taxon>
        <taxon>Sordariomycetidae</taxon>
        <taxon>Sordariales</taxon>
        <taxon>Lasiosphaeriaceae</taxon>
        <taxon>Lasiosphaeria</taxon>
    </lineage>
</organism>
<accession>A0AAE0NJC5</accession>
<feature type="compositionally biased region" description="Low complexity" evidence="1">
    <location>
        <begin position="87"/>
        <end position="97"/>
    </location>
</feature>
<sequence>MHRPELVPQFPPSVFSRPRTPDPAPLVWINGWLGVGKEAAAERLSMLLRPNKSFLVNVLGISGSDDDAPLTPEHPGYFYSDVPAAAASPPALSAPKPLQRHKTRRTTPPPKQPCRQLARAPAHAGLTLDTTAAPAFDTALRIVEFVKRLVAQRDIELCSGAAVGTPPESCQPEWKQIGAW</sequence>
<evidence type="ECO:0000313" key="3">
    <source>
        <dbReference type="Proteomes" id="UP001287356"/>
    </source>
</evidence>
<protein>
    <submittedName>
        <fullName evidence="2">Uncharacterized protein</fullName>
    </submittedName>
</protein>
<comment type="caution">
    <text evidence="2">The sequence shown here is derived from an EMBL/GenBank/DDBJ whole genome shotgun (WGS) entry which is preliminary data.</text>
</comment>
<dbReference type="EMBL" id="JAULSN010000001">
    <property type="protein sequence ID" value="KAK3382500.1"/>
    <property type="molecule type" value="Genomic_DNA"/>
</dbReference>
<name>A0AAE0NJC5_9PEZI</name>
<proteinExistence type="predicted"/>